<evidence type="ECO:0000313" key="3">
    <source>
        <dbReference type="EMBL" id="KAA0147182.1"/>
    </source>
</evidence>
<evidence type="ECO:0000313" key="4">
    <source>
        <dbReference type="Proteomes" id="UP000323011"/>
    </source>
</evidence>
<feature type="region of interest" description="Disordered" evidence="1">
    <location>
        <begin position="198"/>
        <end position="231"/>
    </location>
</feature>
<keyword evidence="2" id="KW-0472">Membrane</keyword>
<evidence type="ECO:0000256" key="2">
    <source>
        <dbReference type="SAM" id="Phobius"/>
    </source>
</evidence>
<dbReference type="EMBL" id="VLTN01000071">
    <property type="protein sequence ID" value="KAA0147182.1"/>
    <property type="molecule type" value="Genomic_DNA"/>
</dbReference>
<name>A0A5A8C276_CAFRO</name>
<proteinExistence type="predicted"/>
<keyword evidence="4" id="KW-1185">Reference proteome</keyword>
<keyword evidence="2" id="KW-0812">Transmembrane</keyword>
<reference evidence="3 4" key="1">
    <citation type="submission" date="2019-07" db="EMBL/GenBank/DDBJ databases">
        <title>Genomes of Cafeteria roenbergensis.</title>
        <authorList>
            <person name="Fischer M.G."/>
            <person name="Hackl T."/>
            <person name="Roman M."/>
        </authorList>
    </citation>
    <scope>NUCLEOTIDE SEQUENCE [LARGE SCALE GENOMIC DNA]</scope>
    <source>
        <strain evidence="3 4">BVI</strain>
    </source>
</reference>
<organism evidence="3 4">
    <name type="scientific">Cafeteria roenbergensis</name>
    <name type="common">Marine flagellate</name>
    <dbReference type="NCBI Taxonomy" id="33653"/>
    <lineage>
        <taxon>Eukaryota</taxon>
        <taxon>Sar</taxon>
        <taxon>Stramenopiles</taxon>
        <taxon>Bigyra</taxon>
        <taxon>Opalozoa</taxon>
        <taxon>Bicosoecida</taxon>
        <taxon>Cafeteriaceae</taxon>
        <taxon>Cafeteria</taxon>
    </lineage>
</organism>
<dbReference type="Proteomes" id="UP000323011">
    <property type="component" value="Unassembled WGS sequence"/>
</dbReference>
<evidence type="ECO:0000256" key="1">
    <source>
        <dbReference type="SAM" id="MobiDB-lite"/>
    </source>
</evidence>
<feature type="transmembrane region" description="Helical" evidence="2">
    <location>
        <begin position="233"/>
        <end position="255"/>
    </location>
</feature>
<feature type="compositionally biased region" description="Pro residues" evidence="1">
    <location>
        <begin position="203"/>
        <end position="224"/>
    </location>
</feature>
<gene>
    <name evidence="3" type="ORF">FNF29_07554</name>
</gene>
<sequence>MYAHDPQSCTVDLLSALSGSVIGGFTQFNSNSDISYGPYGAGYLISGVQGGEQAAFADLGTASDLIGRDDCNTVGDGQYFASLHVSEGQVVVVDTCGSSNSCPQTFRNISGLAETLSRTQSSAKALPIPGHIYILRIADGQTTRAMFKLLVVDVGHGNSSVTFRYGILDHRQESRVDCCDESNHNICGYAPRNLILEQGPVGPRGPAPPSAGPIPNPSSAPSPQQPGTTTAEVVGTAAGSVAATLLVVGGVWFCIGRRRSAMGEVDAERALVR</sequence>
<comment type="caution">
    <text evidence="3">The sequence shown here is derived from an EMBL/GenBank/DDBJ whole genome shotgun (WGS) entry which is preliminary data.</text>
</comment>
<accession>A0A5A8C276</accession>
<protein>
    <submittedName>
        <fullName evidence="3">Uncharacterized protein</fullName>
    </submittedName>
</protein>
<keyword evidence="2" id="KW-1133">Transmembrane helix</keyword>
<dbReference type="AlphaFoldDB" id="A0A5A8C276"/>